<sequence>MRTVGALFALLGLASCKPPSWLPDVPPSAEQVELGYWSYALSAALLFEGDAQATAQFCRALLFNGAATLPLSDERREAYRDALRSPVVQAKLSEILFRDDCAMLLWYFRTATLVPFEPGEAVALAQLPEVLFRVPAEEELGGEPADGKASSAARDALALFDSAAVRAAVVNQLEAGFLGARRALAPGVAGPLVSERPVVELAVMSGCPYGIAAETAFAPLVAHFGDSIELSVRFIIFDLPMDKVPERYCAAAAPPATFNASGGDVFAVLGFEAGTSPNACSMHGAAEANEDLRQLAIQEVSGMGAWWQYVRALNELECPPAELDECAPRAAANASLDYAAIVAHAAQAHAALVSRSLEWLRARTGPPLGSPTLLVNNATAATGALDTLGYARRICRFFADGAAPDVCAARSLEALEESMPPAPRAVPGAPAPTCLQPELGAARVAPRGAHARAGGLLATTGLFGGLGATRAPRAHGGAPLGAAALAGALAGAAFVAALVGARRTGSAGARGRLARLPLA</sequence>
<accession>A0A8J6CEE3</accession>
<keyword evidence="1" id="KW-1133">Transmembrane helix</keyword>
<dbReference type="AlphaFoldDB" id="A0A8J6CEE3"/>
<protein>
    <submittedName>
        <fullName evidence="3">Uncharacterized protein</fullName>
    </submittedName>
</protein>
<keyword evidence="1" id="KW-0472">Membrane</keyword>
<keyword evidence="1" id="KW-0812">Transmembrane</keyword>
<evidence type="ECO:0000256" key="2">
    <source>
        <dbReference type="SAM" id="SignalP"/>
    </source>
</evidence>
<name>A0A8J6CEE3_DIALT</name>
<comment type="caution">
    <text evidence="3">The sequence shown here is derived from an EMBL/GenBank/DDBJ whole genome shotgun (WGS) entry which is preliminary data.</text>
</comment>
<feature type="signal peptide" evidence="2">
    <location>
        <begin position="1"/>
        <end position="16"/>
    </location>
</feature>
<evidence type="ECO:0000256" key="1">
    <source>
        <dbReference type="SAM" id="Phobius"/>
    </source>
</evidence>
<keyword evidence="2" id="KW-0732">Signal</keyword>
<evidence type="ECO:0000313" key="3">
    <source>
        <dbReference type="EMBL" id="KAG8464483.1"/>
    </source>
</evidence>
<gene>
    <name evidence="3" type="ORF">KFE25_003546</name>
</gene>
<dbReference type="Proteomes" id="UP000751190">
    <property type="component" value="Unassembled WGS sequence"/>
</dbReference>
<reference evidence="3" key="1">
    <citation type="submission" date="2021-05" db="EMBL/GenBank/DDBJ databases">
        <title>The genome of the haptophyte Pavlova lutheri (Diacronema luteri, Pavlovales) - a model for lipid biosynthesis in eukaryotic algae.</title>
        <authorList>
            <person name="Hulatt C.J."/>
            <person name="Posewitz M.C."/>
        </authorList>
    </citation>
    <scope>NUCLEOTIDE SEQUENCE</scope>
    <source>
        <strain evidence="3">NIVA-4/92</strain>
    </source>
</reference>
<keyword evidence="4" id="KW-1185">Reference proteome</keyword>
<dbReference type="PROSITE" id="PS51257">
    <property type="entry name" value="PROKAR_LIPOPROTEIN"/>
    <property type="match status" value="1"/>
</dbReference>
<proteinExistence type="predicted"/>
<organism evidence="3 4">
    <name type="scientific">Diacronema lutheri</name>
    <name type="common">Unicellular marine alga</name>
    <name type="synonym">Monochrysis lutheri</name>
    <dbReference type="NCBI Taxonomy" id="2081491"/>
    <lineage>
        <taxon>Eukaryota</taxon>
        <taxon>Haptista</taxon>
        <taxon>Haptophyta</taxon>
        <taxon>Pavlovophyceae</taxon>
        <taxon>Pavlovales</taxon>
        <taxon>Pavlovaceae</taxon>
        <taxon>Diacronema</taxon>
    </lineage>
</organism>
<evidence type="ECO:0000313" key="4">
    <source>
        <dbReference type="Proteomes" id="UP000751190"/>
    </source>
</evidence>
<dbReference type="EMBL" id="JAGTXO010000013">
    <property type="protein sequence ID" value="KAG8464483.1"/>
    <property type="molecule type" value="Genomic_DNA"/>
</dbReference>
<feature type="chain" id="PRO_5035148167" evidence="2">
    <location>
        <begin position="17"/>
        <end position="519"/>
    </location>
</feature>
<feature type="transmembrane region" description="Helical" evidence="1">
    <location>
        <begin position="480"/>
        <end position="501"/>
    </location>
</feature>